<proteinExistence type="predicted"/>
<sequence>MDRDHRPDEGALLDPVRSRSAEGNDTMPDAARNPLIGSPLHPARALPAIPLTLMVRVTLEDTSPSMTWARPLLGDIEEATESRSASDAELDAARGAALRAVPTAPAGLIVRDRRCCR</sequence>
<dbReference type="Proteomes" id="UP000636956">
    <property type="component" value="Unassembled WGS sequence"/>
</dbReference>
<feature type="region of interest" description="Disordered" evidence="1">
    <location>
        <begin position="1"/>
        <end position="39"/>
    </location>
</feature>
<evidence type="ECO:0000313" key="2">
    <source>
        <dbReference type="EMBL" id="GGJ84524.1"/>
    </source>
</evidence>
<organism evidence="2 3">
    <name type="scientific">Agromyces bauzanensis</name>
    <dbReference type="NCBI Taxonomy" id="1308924"/>
    <lineage>
        <taxon>Bacteria</taxon>
        <taxon>Bacillati</taxon>
        <taxon>Actinomycetota</taxon>
        <taxon>Actinomycetes</taxon>
        <taxon>Micrococcales</taxon>
        <taxon>Microbacteriaceae</taxon>
        <taxon>Agromyces</taxon>
    </lineage>
</organism>
<evidence type="ECO:0000256" key="1">
    <source>
        <dbReference type="SAM" id="MobiDB-lite"/>
    </source>
</evidence>
<evidence type="ECO:0000313" key="3">
    <source>
        <dbReference type="Proteomes" id="UP000636956"/>
    </source>
</evidence>
<reference evidence="2" key="2">
    <citation type="submission" date="2020-09" db="EMBL/GenBank/DDBJ databases">
        <authorList>
            <person name="Sun Q."/>
            <person name="Zhou Y."/>
        </authorList>
    </citation>
    <scope>NUCLEOTIDE SEQUENCE</scope>
    <source>
        <strain evidence="2">CGMCC 1.8984</strain>
    </source>
</reference>
<dbReference type="EMBL" id="BMMD01000013">
    <property type="protein sequence ID" value="GGJ84524.1"/>
    <property type="molecule type" value="Genomic_DNA"/>
</dbReference>
<reference evidence="2" key="1">
    <citation type="journal article" date="2014" name="Int. J. Syst. Evol. Microbiol.">
        <title>Complete genome sequence of Corynebacterium casei LMG S-19264T (=DSM 44701T), isolated from a smear-ripened cheese.</title>
        <authorList>
            <consortium name="US DOE Joint Genome Institute (JGI-PGF)"/>
            <person name="Walter F."/>
            <person name="Albersmeier A."/>
            <person name="Kalinowski J."/>
            <person name="Ruckert C."/>
        </authorList>
    </citation>
    <scope>NUCLEOTIDE SEQUENCE</scope>
    <source>
        <strain evidence="2">CGMCC 1.8984</strain>
    </source>
</reference>
<gene>
    <name evidence="2" type="ORF">GCM10011372_23510</name>
</gene>
<keyword evidence="3" id="KW-1185">Reference proteome</keyword>
<name>A0A917PN32_9MICO</name>
<protein>
    <submittedName>
        <fullName evidence="2">Uncharacterized protein</fullName>
    </submittedName>
</protein>
<comment type="caution">
    <text evidence="2">The sequence shown here is derived from an EMBL/GenBank/DDBJ whole genome shotgun (WGS) entry which is preliminary data.</text>
</comment>
<dbReference type="AlphaFoldDB" id="A0A917PN32"/>
<accession>A0A917PN32</accession>